<feature type="domain" description="Thioredoxin" evidence="2">
    <location>
        <begin position="111"/>
        <end position="236"/>
    </location>
</feature>
<protein>
    <recommendedName>
        <fullName evidence="2">Thioredoxin domain-containing protein</fullName>
    </recommendedName>
</protein>
<dbReference type="GO" id="GO:0005788">
    <property type="term" value="C:endoplasmic reticulum lumen"/>
    <property type="evidence" value="ECO:0007669"/>
    <property type="project" value="TreeGrafter"/>
</dbReference>
<dbReference type="Pfam" id="PF13848">
    <property type="entry name" value="Thioredoxin_6"/>
    <property type="match status" value="1"/>
</dbReference>
<feature type="signal peptide" evidence="1">
    <location>
        <begin position="1"/>
        <end position="20"/>
    </location>
</feature>
<dbReference type="STRING" id="90262.A0A1X2ITV9"/>
<proteinExistence type="predicted"/>
<dbReference type="Gene3D" id="3.40.30.10">
    <property type="entry name" value="Glutaredoxin"/>
    <property type="match status" value="3"/>
</dbReference>
<evidence type="ECO:0000256" key="1">
    <source>
        <dbReference type="SAM" id="SignalP"/>
    </source>
</evidence>
<evidence type="ECO:0000259" key="2">
    <source>
        <dbReference type="PROSITE" id="PS51352"/>
    </source>
</evidence>
<dbReference type="OrthoDB" id="427280at2759"/>
<dbReference type="PANTHER" id="PTHR45815:SF6">
    <property type="entry name" value="YALI0E02420P"/>
    <property type="match status" value="1"/>
</dbReference>
<comment type="caution">
    <text evidence="3">The sequence shown here is derived from an EMBL/GenBank/DDBJ whole genome shotgun (WGS) entry which is preliminary data.</text>
</comment>
<dbReference type="InterPro" id="IPR036249">
    <property type="entry name" value="Thioredoxin-like_sf"/>
</dbReference>
<accession>A0A1X2ITV9</accession>
<gene>
    <name evidence="3" type="ORF">BCR42DRAFT_447559</name>
</gene>
<organism evidence="3 4">
    <name type="scientific">Absidia repens</name>
    <dbReference type="NCBI Taxonomy" id="90262"/>
    <lineage>
        <taxon>Eukaryota</taxon>
        <taxon>Fungi</taxon>
        <taxon>Fungi incertae sedis</taxon>
        <taxon>Mucoromycota</taxon>
        <taxon>Mucoromycotina</taxon>
        <taxon>Mucoromycetes</taxon>
        <taxon>Mucorales</taxon>
        <taxon>Cunninghamellaceae</taxon>
        <taxon>Absidia</taxon>
    </lineage>
</organism>
<dbReference type="PROSITE" id="PS51352">
    <property type="entry name" value="THIOREDOXIN_2"/>
    <property type="match status" value="1"/>
</dbReference>
<keyword evidence="1" id="KW-0732">Signal</keyword>
<evidence type="ECO:0000313" key="3">
    <source>
        <dbReference type="EMBL" id="ORZ22229.1"/>
    </source>
</evidence>
<dbReference type="AlphaFoldDB" id="A0A1X2ITV9"/>
<dbReference type="Proteomes" id="UP000193560">
    <property type="component" value="Unassembled WGS sequence"/>
</dbReference>
<dbReference type="Pfam" id="PF00085">
    <property type="entry name" value="Thioredoxin"/>
    <property type="match status" value="1"/>
</dbReference>
<evidence type="ECO:0000313" key="4">
    <source>
        <dbReference type="Proteomes" id="UP000193560"/>
    </source>
</evidence>
<reference evidence="3 4" key="1">
    <citation type="submission" date="2016-07" db="EMBL/GenBank/DDBJ databases">
        <title>Pervasive Adenine N6-methylation of Active Genes in Fungi.</title>
        <authorList>
            <consortium name="DOE Joint Genome Institute"/>
            <person name="Mondo S.J."/>
            <person name="Dannebaum R.O."/>
            <person name="Kuo R.C."/>
            <person name="Labutti K."/>
            <person name="Haridas S."/>
            <person name="Kuo A."/>
            <person name="Salamov A."/>
            <person name="Ahrendt S.R."/>
            <person name="Lipzen A."/>
            <person name="Sullivan W."/>
            <person name="Andreopoulos W.B."/>
            <person name="Clum A."/>
            <person name="Lindquist E."/>
            <person name="Daum C."/>
            <person name="Ramamoorthy G.K."/>
            <person name="Gryganskyi A."/>
            <person name="Culley D."/>
            <person name="Magnuson J.K."/>
            <person name="James T.Y."/>
            <person name="O'Malley M.A."/>
            <person name="Stajich J.E."/>
            <person name="Spatafora J.W."/>
            <person name="Visel A."/>
            <person name="Grigoriev I.V."/>
        </authorList>
    </citation>
    <scope>NUCLEOTIDE SEQUENCE [LARGE SCALE GENOMIC DNA]</scope>
    <source>
        <strain evidence="3 4">NRRL 1336</strain>
    </source>
</reference>
<name>A0A1X2ITV9_9FUNG</name>
<dbReference type="EMBL" id="MCGE01000004">
    <property type="protein sequence ID" value="ORZ22229.1"/>
    <property type="molecule type" value="Genomic_DNA"/>
</dbReference>
<sequence length="530" mass="59602">MIAAPFLCLCILFLVTCTFASKQLTNDSIKQSISQGTWFVLYYYPSQTPAESSWYKLDTEFGKLSQHGVYLGQVDCSTQKQLCGTDGLAIGDHIKLYFQGELINKYTLDTLKQQQQVDEFMKKQIVTQPLHGSVSLTKEWLQIIISSGQPWFIKFHAPWCHHCKNLAPVWDSLASDMASNPINIGQIDCEKDRELCTSQNVVGLPTLKFYHDNLSFVYTGDRTPENLKNYLAKMTGPPIHTIDNLSLESIYENPVSLVHIHKKGDSLDTINLLAKKYLDTIPFYTTDDPKVISALGVPFENRQQSKTLLIKDDGAVQQTFSRKNNKESTIATERDYDEWVHNNKYPLVSRVNSGNVNAILKGDRLIVMMILPNDGANEAFSAVARLWLTETMDDTVPGVIFAELDGGSWTNYVKRIYGVSLNELPVMMIVDPKNKVFFNKDLDGSVFSVEHPIKLFDALQHTELLAGHKMDILPSASIIEKAVNFVSDHSMAFATGLLFVCALIFAINSTDTEDTVPYPRTKVDTNKKDD</sequence>
<dbReference type="CDD" id="cd02961">
    <property type="entry name" value="PDI_a_family"/>
    <property type="match status" value="1"/>
</dbReference>
<dbReference type="GO" id="GO:0034976">
    <property type="term" value="P:response to endoplasmic reticulum stress"/>
    <property type="evidence" value="ECO:0007669"/>
    <property type="project" value="TreeGrafter"/>
</dbReference>
<dbReference type="PANTHER" id="PTHR45815">
    <property type="entry name" value="PROTEIN DISULFIDE-ISOMERASE A6"/>
    <property type="match status" value="1"/>
</dbReference>
<feature type="chain" id="PRO_5012530065" description="Thioredoxin domain-containing protein" evidence="1">
    <location>
        <begin position="21"/>
        <end position="530"/>
    </location>
</feature>
<dbReference type="InterPro" id="IPR013766">
    <property type="entry name" value="Thioredoxin_domain"/>
</dbReference>
<keyword evidence="4" id="KW-1185">Reference proteome</keyword>
<dbReference type="GO" id="GO:0015035">
    <property type="term" value="F:protein-disulfide reductase activity"/>
    <property type="evidence" value="ECO:0007669"/>
    <property type="project" value="TreeGrafter"/>
</dbReference>
<dbReference type="SUPFAM" id="SSF52833">
    <property type="entry name" value="Thioredoxin-like"/>
    <property type="match status" value="2"/>
</dbReference>